<dbReference type="Gene3D" id="1.10.510.10">
    <property type="entry name" value="Transferase(Phosphotransferase) domain 1"/>
    <property type="match status" value="1"/>
</dbReference>
<proteinExistence type="predicted"/>
<reference evidence="11 12" key="1">
    <citation type="journal article" date="2018" name="Proc. Natl. Acad. Sci. U.S.A.">
        <title>Draft genome sequence of Camellia sinensis var. sinensis provides insights into the evolution of the tea genome and tea quality.</title>
        <authorList>
            <person name="Wei C."/>
            <person name="Yang H."/>
            <person name="Wang S."/>
            <person name="Zhao J."/>
            <person name="Liu C."/>
            <person name="Gao L."/>
            <person name="Xia E."/>
            <person name="Lu Y."/>
            <person name="Tai Y."/>
            <person name="She G."/>
            <person name="Sun J."/>
            <person name="Cao H."/>
            <person name="Tong W."/>
            <person name="Gao Q."/>
            <person name="Li Y."/>
            <person name="Deng W."/>
            <person name="Jiang X."/>
            <person name="Wang W."/>
            <person name="Chen Q."/>
            <person name="Zhang S."/>
            <person name="Li H."/>
            <person name="Wu J."/>
            <person name="Wang P."/>
            <person name="Li P."/>
            <person name="Shi C."/>
            <person name="Zheng F."/>
            <person name="Jian J."/>
            <person name="Huang B."/>
            <person name="Shan D."/>
            <person name="Shi M."/>
            <person name="Fang C."/>
            <person name="Yue Y."/>
            <person name="Li F."/>
            <person name="Li D."/>
            <person name="Wei S."/>
            <person name="Han B."/>
            <person name="Jiang C."/>
            <person name="Yin Y."/>
            <person name="Xia T."/>
            <person name="Zhang Z."/>
            <person name="Bennetzen J.L."/>
            <person name="Zhao S."/>
            <person name="Wan X."/>
        </authorList>
    </citation>
    <scope>NUCLEOTIDE SEQUENCE [LARGE SCALE GENOMIC DNA]</scope>
    <source>
        <strain evidence="12">cv. Shuchazao</strain>
        <tissue evidence="11">Leaf</tissue>
    </source>
</reference>
<dbReference type="InterPro" id="IPR017441">
    <property type="entry name" value="Protein_kinase_ATP_BS"/>
</dbReference>
<dbReference type="Pfam" id="PF13855">
    <property type="entry name" value="LRR_8"/>
    <property type="match status" value="1"/>
</dbReference>
<dbReference type="Pfam" id="PF07714">
    <property type="entry name" value="PK_Tyr_Ser-Thr"/>
    <property type="match status" value="1"/>
</dbReference>
<dbReference type="Pfam" id="PF08263">
    <property type="entry name" value="LRRNT_2"/>
    <property type="match status" value="1"/>
</dbReference>
<protein>
    <recommendedName>
        <fullName evidence="10">Protein kinase domain-containing protein</fullName>
    </recommendedName>
</protein>
<dbReference type="SUPFAM" id="SSF56112">
    <property type="entry name" value="Protein kinase-like (PK-like)"/>
    <property type="match status" value="1"/>
</dbReference>
<comment type="caution">
    <text evidence="11">The sequence shown here is derived from an EMBL/GenBank/DDBJ whole genome shotgun (WGS) entry which is preliminary data.</text>
</comment>
<dbReference type="InterPro" id="IPR001245">
    <property type="entry name" value="Ser-Thr/Tyr_kinase_cat_dom"/>
</dbReference>
<dbReference type="InterPro" id="IPR011009">
    <property type="entry name" value="Kinase-like_dom_sf"/>
</dbReference>
<dbReference type="Gene3D" id="3.30.200.20">
    <property type="entry name" value="Phosphorylase Kinase, domain 1"/>
    <property type="match status" value="1"/>
</dbReference>
<dbReference type="EMBL" id="SDRB02005749">
    <property type="protein sequence ID" value="THG13717.1"/>
    <property type="molecule type" value="Genomic_DNA"/>
</dbReference>
<dbReference type="InterPro" id="IPR001611">
    <property type="entry name" value="Leu-rich_rpt"/>
</dbReference>
<comment type="subcellular location">
    <subcellularLocation>
        <location evidence="1">Membrane</location>
        <topology evidence="1">Single-pass membrane protein</topology>
    </subcellularLocation>
</comment>
<keyword evidence="9" id="KW-0067">ATP-binding</keyword>
<dbReference type="PANTHER" id="PTHR48056:SF42">
    <property type="entry name" value="MDIS1-INTERACTING RECEPTOR LIKE KINASE 2-LIKE"/>
    <property type="match status" value="1"/>
</dbReference>
<evidence type="ECO:0000313" key="12">
    <source>
        <dbReference type="Proteomes" id="UP000306102"/>
    </source>
</evidence>
<dbReference type="GO" id="GO:0006952">
    <property type="term" value="P:defense response"/>
    <property type="evidence" value="ECO:0007669"/>
    <property type="project" value="UniProtKB-ARBA"/>
</dbReference>
<dbReference type="PROSITE" id="PS00107">
    <property type="entry name" value="PROTEIN_KINASE_ATP"/>
    <property type="match status" value="1"/>
</dbReference>
<sequence>MSSSNITDQSALFAIKFGIKFNPTNVLAHNWTTSTSFCNWIGVTCSTRRQRVTVLDLGHMCLQGTISPHLSNLSFLVVLDQQNNSFHDNNFTGGIPEELGMLLELRYLFLGENYNLLGTIPLSLGNITKLEYLVVERSRLTGSIPFAIFNLSSLLCIFFPHLEDLNGSIAEAIRSLPKIETFYIGNNKIAGTIPPSLDNISSLVQLYLGDGHIHGNIPNDLGRLSKLIEFNIEVNYLTRATPQEIFNISLQSVCLDFSDLSGNLPKIVGLRLPNLMLLQLQNNQLGGNIAAYLSNSSRLTGLNLEDNLFTRPMLTNFENLSLENLVVEDNQFNGILPNSIGNRTSPLLLFAVSNCQTIGHIPRGIGYFENLNILFLANNGLTGTIPSTIGKLQSLQRLHLNGNKMEGIIPNELCLLKKLGELSLQNNGLSGPIPPCIGNISLLQKVLLGSNALNSSIPVNLWSLENLIVLNLSSNNFGGSLPLNTGKLEVIKNMDLSRNKFLGNISPFIGAFLLLRSLNQSRNSFEGIIPQSFGDLIALESIDLSYNNLSSSIPKSLEKLSEANLLGVGSFGSVYRGMLSDGTDVVVKILNLQVDGAFRSFDAECQVLRTIRHRNLVKVISSCSNPEVRALVLKCMPNGSLEKWLYSHNYCLNFFQWVSIMLDVALALEYLHHGQSEPIVHCDLNEAKQCSVR</sequence>
<dbReference type="FunFam" id="3.80.10.10:FF:000095">
    <property type="entry name" value="LRR receptor-like serine/threonine-protein kinase GSO1"/>
    <property type="match status" value="1"/>
</dbReference>
<evidence type="ECO:0000256" key="3">
    <source>
        <dbReference type="ARBA" id="ARBA00022692"/>
    </source>
</evidence>
<dbReference type="STRING" id="542762.A0A4V3WNT0"/>
<evidence type="ECO:0000256" key="7">
    <source>
        <dbReference type="ARBA" id="ARBA00023136"/>
    </source>
</evidence>
<keyword evidence="7" id="KW-0472">Membrane</keyword>
<organism evidence="11 12">
    <name type="scientific">Camellia sinensis var. sinensis</name>
    <name type="common">China tea</name>
    <dbReference type="NCBI Taxonomy" id="542762"/>
    <lineage>
        <taxon>Eukaryota</taxon>
        <taxon>Viridiplantae</taxon>
        <taxon>Streptophyta</taxon>
        <taxon>Embryophyta</taxon>
        <taxon>Tracheophyta</taxon>
        <taxon>Spermatophyta</taxon>
        <taxon>Magnoliopsida</taxon>
        <taxon>eudicotyledons</taxon>
        <taxon>Gunneridae</taxon>
        <taxon>Pentapetalae</taxon>
        <taxon>asterids</taxon>
        <taxon>Ericales</taxon>
        <taxon>Theaceae</taxon>
        <taxon>Camellia</taxon>
    </lineage>
</organism>
<dbReference type="SMART" id="SM00219">
    <property type="entry name" value="TyrKc"/>
    <property type="match status" value="1"/>
</dbReference>
<dbReference type="GO" id="GO:0004674">
    <property type="term" value="F:protein serine/threonine kinase activity"/>
    <property type="evidence" value="ECO:0007669"/>
    <property type="project" value="UniProtKB-EC"/>
</dbReference>
<accession>A0A4V3WNT0</accession>
<dbReference type="GO" id="GO:0016020">
    <property type="term" value="C:membrane"/>
    <property type="evidence" value="ECO:0007669"/>
    <property type="project" value="UniProtKB-SubCell"/>
</dbReference>
<dbReference type="GO" id="GO:0004713">
    <property type="term" value="F:protein tyrosine kinase activity"/>
    <property type="evidence" value="ECO:0007669"/>
    <property type="project" value="InterPro"/>
</dbReference>
<dbReference type="InterPro" id="IPR013210">
    <property type="entry name" value="LRR_N_plant-typ"/>
</dbReference>
<feature type="binding site" evidence="9">
    <location>
        <position position="588"/>
    </location>
    <ligand>
        <name>ATP</name>
        <dbReference type="ChEBI" id="CHEBI:30616"/>
    </ligand>
</feature>
<keyword evidence="5" id="KW-0677">Repeat</keyword>
<evidence type="ECO:0000313" key="11">
    <source>
        <dbReference type="EMBL" id="THG13717.1"/>
    </source>
</evidence>
<evidence type="ECO:0000256" key="2">
    <source>
        <dbReference type="ARBA" id="ARBA00022614"/>
    </source>
</evidence>
<dbReference type="Proteomes" id="UP000306102">
    <property type="component" value="Unassembled WGS sequence"/>
</dbReference>
<keyword evidence="4" id="KW-0732">Signal</keyword>
<dbReference type="Pfam" id="PF00560">
    <property type="entry name" value="LRR_1"/>
    <property type="match status" value="2"/>
</dbReference>
<evidence type="ECO:0000256" key="4">
    <source>
        <dbReference type="ARBA" id="ARBA00022729"/>
    </source>
</evidence>
<dbReference type="InterPro" id="IPR055414">
    <property type="entry name" value="LRR_R13L4/SHOC2-like"/>
</dbReference>
<keyword evidence="6" id="KW-1133">Transmembrane helix</keyword>
<dbReference type="SUPFAM" id="SSF52058">
    <property type="entry name" value="L domain-like"/>
    <property type="match status" value="3"/>
</dbReference>
<dbReference type="AlphaFoldDB" id="A0A4V3WNT0"/>
<dbReference type="PROSITE" id="PS50011">
    <property type="entry name" value="PROTEIN_KINASE_DOM"/>
    <property type="match status" value="1"/>
</dbReference>
<keyword evidence="8" id="KW-0325">Glycoprotein</keyword>
<dbReference type="Gene3D" id="3.80.10.10">
    <property type="entry name" value="Ribonuclease Inhibitor"/>
    <property type="match status" value="3"/>
</dbReference>
<evidence type="ECO:0000256" key="6">
    <source>
        <dbReference type="ARBA" id="ARBA00022989"/>
    </source>
</evidence>
<keyword evidence="3" id="KW-0812">Transmembrane</keyword>
<dbReference type="SMART" id="SM00369">
    <property type="entry name" value="LRR_TYP"/>
    <property type="match status" value="5"/>
</dbReference>
<dbReference type="GO" id="GO:0009653">
    <property type="term" value="P:anatomical structure morphogenesis"/>
    <property type="evidence" value="ECO:0007669"/>
    <property type="project" value="UniProtKB-ARBA"/>
</dbReference>
<evidence type="ECO:0000259" key="10">
    <source>
        <dbReference type="PROSITE" id="PS50011"/>
    </source>
</evidence>
<evidence type="ECO:0000256" key="5">
    <source>
        <dbReference type="ARBA" id="ARBA00022737"/>
    </source>
</evidence>
<feature type="domain" description="Protein kinase" evidence="10">
    <location>
        <begin position="560"/>
        <end position="693"/>
    </location>
</feature>
<dbReference type="InterPro" id="IPR032675">
    <property type="entry name" value="LRR_dom_sf"/>
</dbReference>
<dbReference type="PANTHER" id="PTHR48056">
    <property type="entry name" value="LRR RECEPTOR-LIKE SERINE/THREONINE-PROTEIN KINASE-RELATED"/>
    <property type="match status" value="1"/>
</dbReference>
<dbReference type="InterPro" id="IPR003591">
    <property type="entry name" value="Leu-rich_rpt_typical-subtyp"/>
</dbReference>
<gene>
    <name evidence="11" type="ORF">TEA_004216</name>
</gene>
<dbReference type="GO" id="GO:0051707">
    <property type="term" value="P:response to other organism"/>
    <property type="evidence" value="ECO:0007669"/>
    <property type="project" value="UniProtKB-ARBA"/>
</dbReference>
<dbReference type="Pfam" id="PF23598">
    <property type="entry name" value="LRR_14"/>
    <property type="match status" value="1"/>
</dbReference>
<dbReference type="InterPro" id="IPR000719">
    <property type="entry name" value="Prot_kinase_dom"/>
</dbReference>
<evidence type="ECO:0000256" key="1">
    <source>
        <dbReference type="ARBA" id="ARBA00004167"/>
    </source>
</evidence>
<keyword evidence="9" id="KW-0547">Nucleotide-binding</keyword>
<dbReference type="InterPro" id="IPR050647">
    <property type="entry name" value="Plant_LRR-RLKs"/>
</dbReference>
<keyword evidence="12" id="KW-1185">Reference proteome</keyword>
<dbReference type="GO" id="GO:0099402">
    <property type="term" value="P:plant organ development"/>
    <property type="evidence" value="ECO:0007669"/>
    <property type="project" value="UniProtKB-ARBA"/>
</dbReference>
<evidence type="ECO:0000256" key="8">
    <source>
        <dbReference type="ARBA" id="ARBA00023180"/>
    </source>
</evidence>
<dbReference type="InterPro" id="IPR020635">
    <property type="entry name" value="Tyr_kinase_cat_dom"/>
</dbReference>
<dbReference type="GO" id="GO:0033612">
    <property type="term" value="F:receptor serine/threonine kinase binding"/>
    <property type="evidence" value="ECO:0007669"/>
    <property type="project" value="TreeGrafter"/>
</dbReference>
<keyword evidence="2" id="KW-0433">Leucine-rich repeat</keyword>
<name>A0A4V3WNT0_CAMSN</name>
<dbReference type="GO" id="GO:0005524">
    <property type="term" value="F:ATP binding"/>
    <property type="evidence" value="ECO:0007669"/>
    <property type="project" value="UniProtKB-UniRule"/>
</dbReference>
<evidence type="ECO:0000256" key="9">
    <source>
        <dbReference type="PROSITE-ProRule" id="PRU10141"/>
    </source>
</evidence>
<dbReference type="FunFam" id="3.80.10.10:FF:000400">
    <property type="entry name" value="Nuclear pore complex protein NUP107"/>
    <property type="match status" value="1"/>
</dbReference>